<evidence type="ECO:0000313" key="4">
    <source>
        <dbReference type="Proteomes" id="UP000829455"/>
    </source>
</evidence>
<protein>
    <submittedName>
        <fullName evidence="1">Uncharacterized protein</fullName>
    </submittedName>
</protein>
<sequence length="65" mass="7778">MLEMNRYMTQNGFDWLRQTAQSQIVGVESIAENFVGERQSRVKHRRGLMGQTVEYWQKRLIKTVF</sequence>
<evidence type="ECO:0000313" key="1">
    <source>
        <dbReference type="EMBL" id="EGQ76355.1"/>
    </source>
</evidence>
<proteinExistence type="predicted"/>
<evidence type="ECO:0000313" key="3">
    <source>
        <dbReference type="Proteomes" id="UP000004982"/>
    </source>
</evidence>
<name>A0AA36UIK6_9NEIS</name>
<dbReference type="EMBL" id="AFQE01000097">
    <property type="protein sequence ID" value="EGQ76355.1"/>
    <property type="molecule type" value="Genomic_DNA"/>
</dbReference>
<reference evidence="2 4" key="2">
    <citation type="submission" date="2022-03" db="EMBL/GenBank/DDBJ databases">
        <title>Genome sequencing of Neisseria macacae.</title>
        <authorList>
            <person name="Baek M.-G."/>
        </authorList>
    </citation>
    <scope>NUCLEOTIDE SEQUENCE [LARGE SCALE GENOMIC DNA]</scope>
    <source>
        <strain evidence="2 4">ATCC 33926</strain>
    </source>
</reference>
<accession>A0AA36UIK6</accession>
<organism evidence="1 3">
    <name type="scientific">Neisseria macacae ATCC 33926</name>
    <dbReference type="NCBI Taxonomy" id="997348"/>
    <lineage>
        <taxon>Bacteria</taxon>
        <taxon>Pseudomonadati</taxon>
        <taxon>Pseudomonadota</taxon>
        <taxon>Betaproteobacteria</taxon>
        <taxon>Neisseriales</taxon>
        <taxon>Neisseriaceae</taxon>
        <taxon>Neisseria</taxon>
    </lineage>
</organism>
<reference evidence="1 3" key="1">
    <citation type="submission" date="2011-05" db="EMBL/GenBank/DDBJ databases">
        <authorList>
            <person name="Muzny D."/>
            <person name="Qin X."/>
            <person name="Deng J."/>
            <person name="Jiang H."/>
            <person name="Liu Y."/>
            <person name="Qu J."/>
            <person name="Song X.-Z."/>
            <person name="Zhang L."/>
            <person name="Thornton R."/>
            <person name="Coyle M."/>
            <person name="Francisco L."/>
            <person name="Jackson L."/>
            <person name="Javaid M."/>
            <person name="Korchina V."/>
            <person name="Kovar C."/>
            <person name="Mata R."/>
            <person name="Mathew T."/>
            <person name="Ngo R."/>
            <person name="Nguyen L."/>
            <person name="Nguyen N."/>
            <person name="Okwuonu G."/>
            <person name="Ongeri F."/>
            <person name="Pham C."/>
            <person name="Simmons D."/>
            <person name="Wilczek-Boney K."/>
            <person name="Hale W."/>
            <person name="Jakkamsetti A."/>
            <person name="Pham P."/>
            <person name="Ruth R."/>
            <person name="San Lucas F."/>
            <person name="Warren J."/>
            <person name="Zhang J."/>
            <person name="Zhao Z."/>
            <person name="Zhou C."/>
            <person name="Zhu D."/>
            <person name="Lee S."/>
            <person name="Bess C."/>
            <person name="Blankenburg K."/>
            <person name="Forbes L."/>
            <person name="Fu Q."/>
            <person name="Gubbala S."/>
            <person name="Hirani K."/>
            <person name="Jayaseelan J.C."/>
            <person name="Lara F."/>
            <person name="Munidasa M."/>
            <person name="Palculict T."/>
            <person name="Patil S."/>
            <person name="Pu L.-L."/>
            <person name="Saada N."/>
            <person name="Tang L."/>
            <person name="Weissenberger G."/>
            <person name="Zhu Y."/>
            <person name="Hemphill L."/>
            <person name="Shang Y."/>
            <person name="Youmans B."/>
            <person name="Ayvaz T."/>
            <person name="Ross M."/>
            <person name="Santibanez J."/>
            <person name="Aqrawi P."/>
            <person name="Gross S."/>
            <person name="Joshi V."/>
            <person name="Fowler G."/>
            <person name="Nazareth L."/>
            <person name="Reid J."/>
            <person name="Worley K."/>
            <person name="Petrosino J."/>
            <person name="Highlander S."/>
            <person name="Gibbs R."/>
        </authorList>
    </citation>
    <scope>NUCLEOTIDE SEQUENCE [LARGE SCALE GENOMIC DNA]</scope>
    <source>
        <strain evidence="1 3">ATCC 33926</strain>
    </source>
</reference>
<keyword evidence="4" id="KW-1185">Reference proteome</keyword>
<dbReference type="Proteomes" id="UP000829455">
    <property type="component" value="Chromosome"/>
</dbReference>
<dbReference type="RefSeq" id="WP_003779102.1">
    <property type="nucleotide sequence ID" value="NZ_CP094241.1"/>
</dbReference>
<dbReference type="Proteomes" id="UP000004982">
    <property type="component" value="Unassembled WGS sequence"/>
</dbReference>
<dbReference type="EMBL" id="CP094241">
    <property type="protein sequence ID" value="UNV85750.1"/>
    <property type="molecule type" value="Genomic_DNA"/>
</dbReference>
<dbReference type="AlphaFoldDB" id="A0AA36UIK6"/>
<gene>
    <name evidence="1" type="ORF">HMPREF9418_1998</name>
    <name evidence="2" type="ORF">MON40_04365</name>
</gene>
<evidence type="ECO:0000313" key="2">
    <source>
        <dbReference type="EMBL" id="UNV85750.1"/>
    </source>
</evidence>